<dbReference type="STRING" id="210143.A0A1R3HA01"/>
<dbReference type="InterPro" id="IPR018467">
    <property type="entry name" value="CCT_CS"/>
</dbReference>
<sequence length="176" mass="18693">MPPSGLLNTTSPAPSQLTIFFGGQVCVFDGIPMEKVQEIMLIAATAATAAKSADMKHAATDCATSSPVLTRSPSLQSTATAMASPGAPVYPLQRPSLCKLQAELPIARRHSLQRFFEKRRDRLVNKSPYSNPSTPKMSDDTKANFGAAASPESGCFEKSSVPQEDFKANAPQAHVA</sequence>
<evidence type="ECO:0000313" key="5">
    <source>
        <dbReference type="EMBL" id="OMO67086.1"/>
    </source>
</evidence>
<comment type="caution">
    <text evidence="5">The sequence shown here is derived from an EMBL/GenBank/DDBJ whole genome shotgun (WGS) entry which is preliminary data.</text>
</comment>
<dbReference type="GO" id="GO:0005634">
    <property type="term" value="C:nucleus"/>
    <property type="evidence" value="ECO:0007669"/>
    <property type="project" value="UniProtKB-SubCell"/>
</dbReference>
<dbReference type="SMART" id="SM00979">
    <property type="entry name" value="TIFY"/>
    <property type="match status" value="1"/>
</dbReference>
<dbReference type="InterPro" id="IPR010399">
    <property type="entry name" value="Tify_dom"/>
</dbReference>
<dbReference type="Proteomes" id="UP000188268">
    <property type="component" value="Unassembled WGS sequence"/>
</dbReference>
<gene>
    <name evidence="5" type="ORF">CCACVL1_20813</name>
</gene>
<evidence type="ECO:0000259" key="4">
    <source>
        <dbReference type="PROSITE" id="PS51320"/>
    </source>
</evidence>
<comment type="subcellular location">
    <subcellularLocation>
        <location evidence="2">Nucleus</location>
    </subcellularLocation>
</comment>
<dbReference type="GO" id="GO:0009611">
    <property type="term" value="P:response to wounding"/>
    <property type="evidence" value="ECO:0007669"/>
    <property type="project" value="UniProtKB-UniRule"/>
</dbReference>
<dbReference type="InterPro" id="IPR040390">
    <property type="entry name" value="TIFY/JAZ"/>
</dbReference>
<keyword evidence="2" id="KW-1184">Jasmonic acid signaling pathway</keyword>
<comment type="function">
    <text evidence="2">Repressor of jasmonate responses.</text>
</comment>
<name>A0A1R3HA01_COCAP</name>
<evidence type="ECO:0000313" key="6">
    <source>
        <dbReference type="Proteomes" id="UP000188268"/>
    </source>
</evidence>
<organism evidence="5 6">
    <name type="scientific">Corchorus capsularis</name>
    <name type="common">Jute</name>
    <dbReference type="NCBI Taxonomy" id="210143"/>
    <lineage>
        <taxon>Eukaryota</taxon>
        <taxon>Viridiplantae</taxon>
        <taxon>Streptophyta</taxon>
        <taxon>Embryophyta</taxon>
        <taxon>Tracheophyta</taxon>
        <taxon>Spermatophyta</taxon>
        <taxon>Magnoliopsida</taxon>
        <taxon>eudicotyledons</taxon>
        <taxon>Gunneridae</taxon>
        <taxon>Pentapetalae</taxon>
        <taxon>rosids</taxon>
        <taxon>malvids</taxon>
        <taxon>Malvales</taxon>
        <taxon>Malvaceae</taxon>
        <taxon>Grewioideae</taxon>
        <taxon>Apeibeae</taxon>
        <taxon>Corchorus</taxon>
    </lineage>
</organism>
<dbReference type="Pfam" id="PF09425">
    <property type="entry name" value="Jas_motif"/>
    <property type="match status" value="1"/>
</dbReference>
<dbReference type="GO" id="GO:2000022">
    <property type="term" value="P:regulation of jasmonic acid mediated signaling pathway"/>
    <property type="evidence" value="ECO:0007669"/>
    <property type="project" value="UniProtKB-UniRule"/>
</dbReference>
<dbReference type="Pfam" id="PF06200">
    <property type="entry name" value="tify"/>
    <property type="match status" value="1"/>
</dbReference>
<feature type="region of interest" description="Disordered" evidence="3">
    <location>
        <begin position="123"/>
        <end position="176"/>
    </location>
</feature>
<comment type="domain">
    <text evidence="2">The jas domain is required for interaction with COI1.</text>
</comment>
<proteinExistence type="inferred from homology"/>
<evidence type="ECO:0000256" key="3">
    <source>
        <dbReference type="SAM" id="MobiDB-lite"/>
    </source>
</evidence>
<evidence type="ECO:0000256" key="1">
    <source>
        <dbReference type="ARBA" id="ARBA00008614"/>
    </source>
</evidence>
<dbReference type="AlphaFoldDB" id="A0A1R3HA01"/>
<dbReference type="PROSITE" id="PS51320">
    <property type="entry name" value="TIFY"/>
    <property type="match status" value="1"/>
</dbReference>
<dbReference type="Gramene" id="OMO67086">
    <property type="protein sequence ID" value="OMO67086"/>
    <property type="gene ID" value="CCACVL1_20813"/>
</dbReference>
<dbReference type="EMBL" id="AWWV01012454">
    <property type="protein sequence ID" value="OMO67086.1"/>
    <property type="molecule type" value="Genomic_DNA"/>
</dbReference>
<comment type="similarity">
    <text evidence="1 2">Belongs to the TIFY/JAZ family.</text>
</comment>
<feature type="domain" description="Tify" evidence="4">
    <location>
        <begin position="10"/>
        <end position="45"/>
    </location>
</feature>
<dbReference type="PANTHER" id="PTHR33077:SF61">
    <property type="entry name" value="PROTEIN TIFY 3A-RELATED"/>
    <property type="match status" value="1"/>
</dbReference>
<dbReference type="PANTHER" id="PTHR33077">
    <property type="entry name" value="PROTEIN TIFY 4A-RELATED-RELATED"/>
    <property type="match status" value="1"/>
</dbReference>
<evidence type="ECO:0000256" key="2">
    <source>
        <dbReference type="RuleBase" id="RU369065"/>
    </source>
</evidence>
<accession>A0A1R3HA01</accession>
<feature type="compositionally biased region" description="Polar residues" evidence="3">
    <location>
        <begin position="127"/>
        <end position="136"/>
    </location>
</feature>
<keyword evidence="6" id="KW-1185">Reference proteome</keyword>
<protein>
    <recommendedName>
        <fullName evidence="2">Protein TIFY</fullName>
    </recommendedName>
    <alternativeName>
        <fullName evidence="2">Jasmonate ZIM domain-containing protein</fullName>
    </alternativeName>
</protein>
<dbReference type="OrthoDB" id="649989at2759"/>
<reference evidence="5 6" key="1">
    <citation type="submission" date="2013-09" db="EMBL/GenBank/DDBJ databases">
        <title>Corchorus capsularis genome sequencing.</title>
        <authorList>
            <person name="Alam M."/>
            <person name="Haque M.S."/>
            <person name="Islam M.S."/>
            <person name="Emdad E.M."/>
            <person name="Islam M.M."/>
            <person name="Ahmed B."/>
            <person name="Halim A."/>
            <person name="Hossen Q.M.M."/>
            <person name="Hossain M.Z."/>
            <person name="Ahmed R."/>
            <person name="Khan M.M."/>
            <person name="Islam R."/>
            <person name="Rashid M.M."/>
            <person name="Khan S.A."/>
            <person name="Rahman M.S."/>
            <person name="Alam M."/>
        </authorList>
    </citation>
    <scope>NUCLEOTIDE SEQUENCE [LARGE SCALE GENOMIC DNA]</scope>
    <source>
        <strain evidence="6">cv. CVL-1</strain>
        <tissue evidence="5">Whole seedling</tissue>
    </source>
</reference>
<keyword evidence="2" id="KW-0539">Nucleus</keyword>
<dbReference type="OMA" id="KIFHNCS"/>
<dbReference type="GO" id="GO:0031347">
    <property type="term" value="P:regulation of defense response"/>
    <property type="evidence" value="ECO:0007669"/>
    <property type="project" value="UniProtKB-UniRule"/>
</dbReference>